<evidence type="ECO:0000313" key="1">
    <source>
        <dbReference type="EMBL" id="MPL76140.1"/>
    </source>
</evidence>
<dbReference type="InterPro" id="IPR037914">
    <property type="entry name" value="SpoVT-AbrB_sf"/>
</dbReference>
<protein>
    <recommendedName>
        <fullName evidence="2">SpoVT-AbrB domain-containing protein</fullName>
    </recommendedName>
</protein>
<sequence length="141" mass="15024">MKIIGMQSVVDHEGQIILPAEATGAAGLKPGDVVNVTLAMPGESDRPLLAITPEGIGITIPLPWPGDTKDGDGIQLPNELLEDAGIPLDSELEIICGKGEIIIRPVDPLELLPDDLRGLFEDLGVNPETVRRVMEEEGYVV</sequence>
<name>A0A644UBE3_9ZZZZ</name>
<accession>A0A644UBE3</accession>
<evidence type="ECO:0008006" key="2">
    <source>
        <dbReference type="Google" id="ProtNLM"/>
    </source>
</evidence>
<organism evidence="1">
    <name type="scientific">bioreactor metagenome</name>
    <dbReference type="NCBI Taxonomy" id="1076179"/>
    <lineage>
        <taxon>unclassified sequences</taxon>
        <taxon>metagenomes</taxon>
        <taxon>ecological metagenomes</taxon>
    </lineage>
</organism>
<dbReference type="Gene3D" id="2.10.260.10">
    <property type="match status" value="1"/>
</dbReference>
<comment type="caution">
    <text evidence="1">The sequence shown here is derived from an EMBL/GenBank/DDBJ whole genome shotgun (WGS) entry which is preliminary data.</text>
</comment>
<reference evidence="1" key="1">
    <citation type="submission" date="2019-08" db="EMBL/GenBank/DDBJ databases">
        <authorList>
            <person name="Kucharzyk K."/>
            <person name="Murdoch R.W."/>
            <person name="Higgins S."/>
            <person name="Loffler F."/>
        </authorList>
    </citation>
    <scope>NUCLEOTIDE SEQUENCE</scope>
</reference>
<gene>
    <name evidence="1" type="ORF">SDC9_21985</name>
</gene>
<proteinExistence type="predicted"/>
<dbReference type="SUPFAM" id="SSF89447">
    <property type="entry name" value="AbrB/MazE/MraZ-like"/>
    <property type="match status" value="2"/>
</dbReference>
<dbReference type="EMBL" id="VSSQ01000095">
    <property type="protein sequence ID" value="MPL76140.1"/>
    <property type="molecule type" value="Genomic_DNA"/>
</dbReference>
<dbReference type="AlphaFoldDB" id="A0A644UBE3"/>